<evidence type="ECO:0000313" key="3">
    <source>
        <dbReference type="Proteomes" id="UP000641514"/>
    </source>
</evidence>
<dbReference type="AlphaFoldDB" id="A0A916UCP6"/>
<protein>
    <recommendedName>
        <fullName evidence="1">Metallo-beta-lactamase domain-containing protein</fullName>
    </recommendedName>
</protein>
<organism evidence="2 3">
    <name type="scientific">Hoyosella rhizosphaerae</name>
    <dbReference type="NCBI Taxonomy" id="1755582"/>
    <lineage>
        <taxon>Bacteria</taxon>
        <taxon>Bacillati</taxon>
        <taxon>Actinomycetota</taxon>
        <taxon>Actinomycetes</taxon>
        <taxon>Mycobacteriales</taxon>
        <taxon>Hoyosellaceae</taxon>
        <taxon>Hoyosella</taxon>
    </lineage>
</organism>
<dbReference type="EMBL" id="BMJH01000002">
    <property type="protein sequence ID" value="GGC67418.1"/>
    <property type="molecule type" value="Genomic_DNA"/>
</dbReference>
<keyword evidence="3" id="KW-1185">Reference proteome</keyword>
<dbReference type="CDD" id="cd07716">
    <property type="entry name" value="RNaseZ_short-form-like_MBL-fold"/>
    <property type="match status" value="1"/>
</dbReference>
<evidence type="ECO:0000259" key="1">
    <source>
        <dbReference type="SMART" id="SM00849"/>
    </source>
</evidence>
<dbReference type="NCBIfam" id="NF041851">
    <property type="entry name" value="cyc_nuc_deg_phdiest"/>
    <property type="match status" value="1"/>
</dbReference>
<gene>
    <name evidence="2" type="ORF">GCM10011410_20130</name>
</gene>
<comment type="caution">
    <text evidence="2">The sequence shown here is derived from an EMBL/GenBank/DDBJ whole genome shotgun (WGS) entry which is preliminary data.</text>
</comment>
<dbReference type="InterPro" id="IPR001279">
    <property type="entry name" value="Metallo-B-lactamas"/>
</dbReference>
<reference evidence="2" key="1">
    <citation type="journal article" date="2014" name="Int. J. Syst. Evol. Microbiol.">
        <title>Complete genome sequence of Corynebacterium casei LMG S-19264T (=DSM 44701T), isolated from a smear-ripened cheese.</title>
        <authorList>
            <consortium name="US DOE Joint Genome Institute (JGI-PGF)"/>
            <person name="Walter F."/>
            <person name="Albersmeier A."/>
            <person name="Kalinowski J."/>
            <person name="Ruckert C."/>
        </authorList>
    </citation>
    <scope>NUCLEOTIDE SEQUENCE</scope>
    <source>
        <strain evidence="2">CGMCC 1.15478</strain>
    </source>
</reference>
<dbReference type="Proteomes" id="UP000641514">
    <property type="component" value="Unassembled WGS sequence"/>
</dbReference>
<proteinExistence type="predicted"/>
<dbReference type="GO" id="GO:0042781">
    <property type="term" value="F:3'-tRNA processing endoribonuclease activity"/>
    <property type="evidence" value="ECO:0007669"/>
    <property type="project" value="TreeGrafter"/>
</dbReference>
<accession>A0A916UCP6</accession>
<name>A0A916UCP6_9ACTN</name>
<reference evidence="2" key="2">
    <citation type="submission" date="2020-09" db="EMBL/GenBank/DDBJ databases">
        <authorList>
            <person name="Sun Q."/>
            <person name="Zhou Y."/>
        </authorList>
    </citation>
    <scope>NUCLEOTIDE SEQUENCE</scope>
    <source>
        <strain evidence="2">CGMCC 1.15478</strain>
    </source>
</reference>
<dbReference type="Gene3D" id="3.60.15.10">
    <property type="entry name" value="Ribonuclease Z/Hydroxyacylglutathione hydrolase-like"/>
    <property type="match status" value="1"/>
</dbReference>
<dbReference type="Pfam" id="PF12706">
    <property type="entry name" value="Lactamase_B_2"/>
    <property type="match status" value="1"/>
</dbReference>
<feature type="domain" description="Metallo-beta-lactamase" evidence="1">
    <location>
        <begin position="51"/>
        <end position="252"/>
    </location>
</feature>
<dbReference type="PANTHER" id="PTHR46018:SF4">
    <property type="entry name" value="METALLO-HYDROLASE YHFI-RELATED"/>
    <property type="match status" value="1"/>
</dbReference>
<dbReference type="InterPro" id="IPR036866">
    <property type="entry name" value="RibonucZ/Hydroxyglut_hydro"/>
</dbReference>
<evidence type="ECO:0000313" key="2">
    <source>
        <dbReference type="EMBL" id="GGC67418.1"/>
    </source>
</evidence>
<dbReference type="PANTHER" id="PTHR46018">
    <property type="entry name" value="ZINC PHOSPHODIESTERASE ELAC PROTEIN 1"/>
    <property type="match status" value="1"/>
</dbReference>
<dbReference type="InterPro" id="IPR054857">
    <property type="entry name" value="cyc_nuc_deg_phdiest"/>
</dbReference>
<sequence>MMEPSHLGLVLALDSQNAGDVECNSFKHGSIWVMRITVLGCSGSVSGPNSPASGYLIQADDTPPLVLDLGGGVLGALQRYIDPGDATLLLSHLHADHCLDIPGLLVWRRYHPNPPKGRAIAYGPTDTALRIGAASSEIGGHIDDISDVLDVRVWEDGESVQFGGVQVHPRRVYHPPESYGFRMTGPDGQVLAVSGDTGVCDAVLDLADGADVFLCEASWTHAPDRPVGVHLSGTEAGMLARKASVGTLLLTHIPPWTSRDEVLAEAKAEFDGPVFAVSPDDAFEIARTPTRENPVSSA</sequence>
<dbReference type="SUPFAM" id="SSF56281">
    <property type="entry name" value="Metallo-hydrolase/oxidoreductase"/>
    <property type="match status" value="1"/>
</dbReference>
<dbReference type="SMART" id="SM00849">
    <property type="entry name" value="Lactamase_B"/>
    <property type="match status" value="1"/>
</dbReference>